<organism evidence="1 2">
    <name type="scientific">Nibea albiflora</name>
    <name type="common">Yellow drum</name>
    <name type="synonym">Corvina albiflora</name>
    <dbReference type="NCBI Taxonomy" id="240163"/>
    <lineage>
        <taxon>Eukaryota</taxon>
        <taxon>Metazoa</taxon>
        <taxon>Chordata</taxon>
        <taxon>Craniata</taxon>
        <taxon>Vertebrata</taxon>
        <taxon>Euteleostomi</taxon>
        <taxon>Actinopterygii</taxon>
        <taxon>Neopterygii</taxon>
        <taxon>Teleostei</taxon>
        <taxon>Neoteleostei</taxon>
        <taxon>Acanthomorphata</taxon>
        <taxon>Eupercaria</taxon>
        <taxon>Sciaenidae</taxon>
        <taxon>Nibea</taxon>
    </lineage>
</organism>
<evidence type="ECO:0000313" key="1">
    <source>
        <dbReference type="EMBL" id="KAG8010946.1"/>
    </source>
</evidence>
<dbReference type="Proteomes" id="UP000805704">
    <property type="component" value="Chromosome 15"/>
</dbReference>
<name>A0ACB7F9F4_NIBAL</name>
<accession>A0ACB7F9F4</accession>
<gene>
    <name evidence="1" type="primary">GIMAP8.2</name>
    <name evidence="1" type="ORF">GBF38_019872</name>
</gene>
<protein>
    <submittedName>
        <fullName evidence="1">GTPase IMAP family member 8</fullName>
    </submittedName>
</protein>
<proteinExistence type="predicted"/>
<keyword evidence="2" id="KW-1185">Reference proteome</keyword>
<sequence length="441" mass="50221">MSVFQSDRLQSRFRDSSENYLLSVLHHAAKMNSQRSPPTYPELLTLGLFGNDDQFRTTIGRWILGTDHFNTNSILAENNSFKVINTPHLFEEDSLHPDQDIIDFMALSYPGPNMFILAIDSENSRNMGKVVGQITKLQEIFGQQVTEHLFIILPDKESLQSLLNLKEYFNTNLAVANENLASECKTWCFSRRHSFLYNYKNYSEEVVRRRRTALMKITVNSLSDGPPLHHYGRAGANKVTDTMINIILLGLTGTGKSASANTIMIAGNPKIDPEQLFRSEASSMPITKQCEAKIIQKPFKRQVRLVDTPDFFNEEVKNCQAQVEACKRFCQQGPCVVLLVLQLGRITDSEKDIIEELENKLGWRIRESTTVLLTHGEDLKGNVEKYINASGALKNIVAKCYNRYHVFSNSSKDPKQVIELIKKIPDFKKKKKSLVDECEMF</sequence>
<reference evidence="1" key="1">
    <citation type="submission" date="2020-04" db="EMBL/GenBank/DDBJ databases">
        <title>A chromosome-scale assembly and high-density genetic map of the yellow drum (Nibea albiflora) genome.</title>
        <authorList>
            <person name="Xu D."/>
            <person name="Zhang W."/>
            <person name="Chen R."/>
            <person name="Tan P."/>
            <person name="Wang L."/>
            <person name="Song H."/>
            <person name="Tian L."/>
            <person name="Zhu Q."/>
            <person name="Wang B."/>
        </authorList>
    </citation>
    <scope>NUCLEOTIDE SEQUENCE</scope>
    <source>
        <strain evidence="1">ZJHYS-2018</strain>
    </source>
</reference>
<comment type="caution">
    <text evidence="1">The sequence shown here is derived from an EMBL/GenBank/DDBJ whole genome shotgun (WGS) entry which is preliminary data.</text>
</comment>
<evidence type="ECO:0000313" key="2">
    <source>
        <dbReference type="Proteomes" id="UP000805704"/>
    </source>
</evidence>
<dbReference type="EMBL" id="CM024803">
    <property type="protein sequence ID" value="KAG8010946.1"/>
    <property type="molecule type" value="Genomic_DNA"/>
</dbReference>